<gene>
    <name evidence="2" type="ORF">GJ744_011640</name>
</gene>
<dbReference type="Proteomes" id="UP000606974">
    <property type="component" value="Unassembled WGS sequence"/>
</dbReference>
<dbReference type="AlphaFoldDB" id="A0A8H7AD19"/>
<dbReference type="OrthoDB" id="10479662at2759"/>
<proteinExistence type="predicted"/>
<dbReference type="EMBL" id="JAACFV010000084">
    <property type="protein sequence ID" value="KAF7506603.1"/>
    <property type="molecule type" value="Genomic_DNA"/>
</dbReference>
<feature type="region of interest" description="Disordered" evidence="1">
    <location>
        <begin position="66"/>
        <end position="119"/>
    </location>
</feature>
<feature type="compositionally biased region" description="Polar residues" evidence="1">
    <location>
        <begin position="167"/>
        <end position="176"/>
    </location>
</feature>
<comment type="caution">
    <text evidence="2">The sequence shown here is derived from an EMBL/GenBank/DDBJ whole genome shotgun (WGS) entry which is preliminary data.</text>
</comment>
<evidence type="ECO:0000313" key="2">
    <source>
        <dbReference type="EMBL" id="KAF7506603.1"/>
    </source>
</evidence>
<reference evidence="2" key="1">
    <citation type="submission" date="2020-02" db="EMBL/GenBank/DDBJ databases">
        <authorList>
            <person name="Palmer J.M."/>
        </authorList>
    </citation>
    <scope>NUCLEOTIDE SEQUENCE</scope>
    <source>
        <strain evidence="2">EPUS1.4</strain>
        <tissue evidence="2">Thallus</tissue>
    </source>
</reference>
<evidence type="ECO:0000256" key="1">
    <source>
        <dbReference type="SAM" id="MobiDB-lite"/>
    </source>
</evidence>
<keyword evidence="3" id="KW-1185">Reference proteome</keyword>
<sequence length="206" mass="23389">MPTDNVGIDPFVLRHTAPNSETFSENLHYQTELRDARTCHNSRMRLKREPEGDLCVPDLEKVRYWDPFDEDPSDECSSDGDFTDEDSADSSDSSDWDYSEGNSSNEDFSDEDSSSEADFSEADCDTNIYHMRCGDDHHQNVLEQLRQSVEGQNANHCRGKQHAVENNGPTTKESRSSSYLHLDQATFDIIEICCELVMDLSSMIDL</sequence>
<name>A0A8H7AD19_9EURO</name>
<feature type="compositionally biased region" description="Acidic residues" evidence="1">
    <location>
        <begin position="107"/>
        <end position="119"/>
    </location>
</feature>
<evidence type="ECO:0000313" key="3">
    <source>
        <dbReference type="Proteomes" id="UP000606974"/>
    </source>
</evidence>
<protein>
    <submittedName>
        <fullName evidence="2">Uncharacterized protein</fullName>
    </submittedName>
</protein>
<feature type="compositionally biased region" description="Acidic residues" evidence="1">
    <location>
        <begin position="67"/>
        <end position="98"/>
    </location>
</feature>
<organism evidence="2 3">
    <name type="scientific">Endocarpon pusillum</name>
    <dbReference type="NCBI Taxonomy" id="364733"/>
    <lineage>
        <taxon>Eukaryota</taxon>
        <taxon>Fungi</taxon>
        <taxon>Dikarya</taxon>
        <taxon>Ascomycota</taxon>
        <taxon>Pezizomycotina</taxon>
        <taxon>Eurotiomycetes</taxon>
        <taxon>Chaetothyriomycetidae</taxon>
        <taxon>Verrucariales</taxon>
        <taxon>Verrucariaceae</taxon>
        <taxon>Endocarpon</taxon>
    </lineage>
</organism>
<feature type="region of interest" description="Disordered" evidence="1">
    <location>
        <begin position="156"/>
        <end position="176"/>
    </location>
</feature>
<accession>A0A8H7AD19</accession>